<name>A0A1B9FTQ0_9TREE</name>
<reference evidence="2" key="1">
    <citation type="submission" date="2013-07" db="EMBL/GenBank/DDBJ databases">
        <title>The Genome Sequence of Cryptococcus bestiolae CBS10118.</title>
        <authorList>
            <consortium name="The Broad Institute Genome Sequencing Platform"/>
            <person name="Cuomo C."/>
            <person name="Litvintseva A."/>
            <person name="Chen Y."/>
            <person name="Heitman J."/>
            <person name="Sun S."/>
            <person name="Springer D."/>
            <person name="Dromer F."/>
            <person name="Young S.K."/>
            <person name="Zeng Q."/>
            <person name="Gargeya S."/>
            <person name="Fitzgerald M."/>
            <person name="Abouelleil A."/>
            <person name="Alvarado L."/>
            <person name="Berlin A.M."/>
            <person name="Chapman S.B."/>
            <person name="Dewar J."/>
            <person name="Goldberg J."/>
            <person name="Griggs A."/>
            <person name="Gujja S."/>
            <person name="Hansen M."/>
            <person name="Howarth C."/>
            <person name="Imamovic A."/>
            <person name="Larimer J."/>
            <person name="McCowan C."/>
            <person name="Murphy C."/>
            <person name="Pearson M."/>
            <person name="Priest M."/>
            <person name="Roberts A."/>
            <person name="Saif S."/>
            <person name="Shea T."/>
            <person name="Sykes S."/>
            <person name="Wortman J."/>
            <person name="Nusbaum C."/>
            <person name="Birren B."/>
        </authorList>
    </citation>
    <scope>NUCLEOTIDE SEQUENCE [LARGE SCALE GENOMIC DNA]</scope>
    <source>
        <strain evidence="2">CBS 10118</strain>
    </source>
</reference>
<feature type="compositionally biased region" description="Basic and acidic residues" evidence="1">
    <location>
        <begin position="1"/>
        <end position="11"/>
    </location>
</feature>
<dbReference type="Proteomes" id="UP000092730">
    <property type="component" value="Chromosome 8"/>
</dbReference>
<feature type="region of interest" description="Disordered" evidence="1">
    <location>
        <begin position="1"/>
        <end position="23"/>
    </location>
</feature>
<reference evidence="3" key="4">
    <citation type="submission" date="2024-02" db="EMBL/GenBank/DDBJ databases">
        <title>Comparative genomics of Cryptococcus and Kwoniella reveals pathogenesis evolution and contrasting modes of karyotype evolution via chromosome fusion or intercentromeric recombination.</title>
        <authorList>
            <person name="Coelho M.A."/>
            <person name="David-Palma M."/>
            <person name="Shea T."/>
            <person name="Bowers K."/>
            <person name="McGinley-Smith S."/>
            <person name="Mohammad A.W."/>
            <person name="Gnirke A."/>
            <person name="Yurkov A.M."/>
            <person name="Nowrousian M."/>
            <person name="Sun S."/>
            <person name="Cuomo C.A."/>
            <person name="Heitman J."/>
        </authorList>
    </citation>
    <scope>NUCLEOTIDE SEQUENCE</scope>
    <source>
        <strain evidence="3">CBS 10118</strain>
    </source>
</reference>
<dbReference type="KEGG" id="kbi:30212200"/>
<dbReference type="EMBL" id="CP144548">
    <property type="protein sequence ID" value="WVW86613.1"/>
    <property type="molecule type" value="Genomic_DNA"/>
</dbReference>
<dbReference type="GeneID" id="30212200"/>
<proteinExistence type="predicted"/>
<dbReference type="RefSeq" id="XP_019043227.1">
    <property type="nucleotide sequence ID" value="XM_019194391.1"/>
</dbReference>
<evidence type="ECO:0000256" key="1">
    <source>
        <dbReference type="SAM" id="MobiDB-lite"/>
    </source>
</evidence>
<dbReference type="AlphaFoldDB" id="A0A1B9FTQ0"/>
<organism evidence="2">
    <name type="scientific">Kwoniella bestiolae CBS 10118</name>
    <dbReference type="NCBI Taxonomy" id="1296100"/>
    <lineage>
        <taxon>Eukaryota</taxon>
        <taxon>Fungi</taxon>
        <taxon>Dikarya</taxon>
        <taxon>Basidiomycota</taxon>
        <taxon>Agaricomycotina</taxon>
        <taxon>Tremellomycetes</taxon>
        <taxon>Tremellales</taxon>
        <taxon>Cryptococcaceae</taxon>
        <taxon>Kwoniella</taxon>
    </lineage>
</organism>
<evidence type="ECO:0000313" key="4">
    <source>
        <dbReference type="Proteomes" id="UP000092730"/>
    </source>
</evidence>
<gene>
    <name evidence="2" type="ORF">I302_07801</name>
    <name evidence="3" type="ORF">I302_108666</name>
</gene>
<accession>A0A1B9FTQ0</accession>
<dbReference type="EMBL" id="KI894025">
    <property type="protein sequence ID" value="OCF22157.1"/>
    <property type="molecule type" value="Genomic_DNA"/>
</dbReference>
<sequence length="194" mass="21863">MDTQENEHFFPPDDTEVSEHSNSVIPSSCMETQALYRKIAELETQRDAAINLLGNYPHCQARLIDGLTRKTSLLDIQRTCASTSRGGSVPESKCQEVSHRLHGYYAVDVGEAVKPQLRSLMKDTILMNEPVEKVLEDATMNYGVEDLSIDTRETGRRYRLWFGESCSPSGERSVVLDGFSVDREMILEDSSRVE</sequence>
<reference evidence="2" key="3">
    <citation type="submission" date="2014-01" db="EMBL/GenBank/DDBJ databases">
        <title>Evolution of pathogenesis and genome organization in the Tremellales.</title>
        <authorList>
            <person name="Cuomo C."/>
            <person name="Litvintseva A."/>
            <person name="Heitman J."/>
            <person name="Chen Y."/>
            <person name="Sun S."/>
            <person name="Springer D."/>
            <person name="Dromer F."/>
            <person name="Young S."/>
            <person name="Zeng Q."/>
            <person name="Chapman S."/>
            <person name="Gujja S."/>
            <person name="Saif S."/>
            <person name="Birren B."/>
        </authorList>
    </citation>
    <scope>NUCLEOTIDE SEQUENCE</scope>
    <source>
        <strain evidence="2">CBS 10118</strain>
    </source>
</reference>
<protein>
    <submittedName>
        <fullName evidence="2">Uncharacterized protein</fullName>
    </submittedName>
</protein>
<evidence type="ECO:0000313" key="2">
    <source>
        <dbReference type="EMBL" id="OCF22157.1"/>
    </source>
</evidence>
<keyword evidence="4" id="KW-1185">Reference proteome</keyword>
<reference evidence="3" key="2">
    <citation type="submission" date="2013-07" db="EMBL/GenBank/DDBJ databases">
        <authorList>
            <consortium name="The Broad Institute Genome Sequencing Platform"/>
            <person name="Cuomo C."/>
            <person name="Litvintseva A."/>
            <person name="Chen Y."/>
            <person name="Heitman J."/>
            <person name="Sun S."/>
            <person name="Springer D."/>
            <person name="Dromer F."/>
            <person name="Young S.K."/>
            <person name="Zeng Q."/>
            <person name="Gargeya S."/>
            <person name="Fitzgerald M."/>
            <person name="Abouelleil A."/>
            <person name="Alvarado L."/>
            <person name="Berlin A.M."/>
            <person name="Chapman S.B."/>
            <person name="Dewar J."/>
            <person name="Goldberg J."/>
            <person name="Griggs A."/>
            <person name="Gujja S."/>
            <person name="Hansen M."/>
            <person name="Howarth C."/>
            <person name="Imamovic A."/>
            <person name="Larimer J."/>
            <person name="McCowan C."/>
            <person name="Murphy C."/>
            <person name="Pearson M."/>
            <person name="Priest M."/>
            <person name="Roberts A."/>
            <person name="Saif S."/>
            <person name="Shea T."/>
            <person name="Sykes S."/>
            <person name="Wortman J."/>
            <person name="Nusbaum C."/>
            <person name="Birren B."/>
        </authorList>
    </citation>
    <scope>NUCLEOTIDE SEQUENCE</scope>
    <source>
        <strain evidence="3">CBS 10118</strain>
    </source>
</reference>
<dbReference type="VEuPathDB" id="FungiDB:I302_07801"/>
<evidence type="ECO:0000313" key="3">
    <source>
        <dbReference type="EMBL" id="WVW86613.1"/>
    </source>
</evidence>